<keyword evidence="5" id="KW-0862">Zinc</keyword>
<evidence type="ECO:0000256" key="4">
    <source>
        <dbReference type="ARBA" id="ARBA00022771"/>
    </source>
</evidence>
<feature type="compositionally biased region" description="Basic residues" evidence="10">
    <location>
        <begin position="273"/>
        <end position="285"/>
    </location>
</feature>
<name>A0A7S2YFS4_9STRA</name>
<dbReference type="GO" id="GO:0042790">
    <property type="term" value="P:nucleolar large rRNA transcription by RNA polymerase I"/>
    <property type="evidence" value="ECO:0007669"/>
    <property type="project" value="TreeGrafter"/>
</dbReference>
<evidence type="ECO:0000256" key="8">
    <source>
        <dbReference type="ARBA" id="ARBA00023163"/>
    </source>
</evidence>
<keyword evidence="6" id="KW-0805">Transcription regulation</keyword>
<sequence length="759" mass="83905">MVKRSRVMADFWLDDDDDGLAVGGSQLSQLSHNPLSQLSTNSASQQQASSQTSALALQKKSSQEFVCEQCEGTEYYYDDTTNANVCSACFTQSQSQLLNGEDDVDEMQATLGAKMVTGAGVARMSSGKTNTRESKPPPVPGSRRRDLDTFDKSEKLPTVDECLEAMKMVIKKCLQTLTVDLLEMEANQREETGAIAKHIFLSYVQSWAQGADRYGELFPEIRFSFRDLFLKPKMSRAIYIGLLEHLLMSSEDEVNEAKEKIESKSSSSSGGKSNKRKRAKKKSRREKGGKESKKESKNPANLKENSKMSSGTDTASDTNNGGNASTSIDTHTASDKKGDQESITGQVNWEAQARVSKRKSAPPDGSRQTYIYRLAIHNGPNRNKIGREEAALILHPSMTMVAAILWLSVARRGVMAHQILDWIAQGSLPLKNAIDHCFTGRRRTKLRLASHSFRMLSLPTPYTMERVSSLLLVAAGLKSNDAFTGLAMPKSARGLIRTLPVNCIPVCTAQIVADLGLEQPVVDTALALMGAIQCPPDSQDLPPKLRFIDLNMIHSVKYIVAIILCAIELQPDWRRLIVGQARHVLFQSPDTDIPLSKRPIPWTDTELNQLSKGAEFHSYLQFCEESLEVCEEKSKAFADTSFSGDNERLSSVESDEVADEEEDQSTKDSEKRTATTSVILCRAVAGVSLAGKPRPSALEIRILSCLKPGRKRKYATMGRMVELEAQENLLLEFLSYSTRIKSRDILNALAEILYIKGID</sequence>
<feature type="region of interest" description="Disordered" evidence="10">
    <location>
        <begin position="24"/>
        <end position="47"/>
    </location>
</feature>
<comment type="similarity">
    <text evidence="2">Belongs to the RRN7/TAF1B family.</text>
</comment>
<keyword evidence="8" id="KW-0804">Transcription</keyword>
<feature type="compositionally biased region" description="Polar residues" evidence="10">
    <location>
        <begin position="307"/>
        <end position="331"/>
    </location>
</feature>
<evidence type="ECO:0000313" key="11">
    <source>
        <dbReference type="EMBL" id="CAD9973204.1"/>
    </source>
</evidence>
<keyword evidence="7" id="KW-0238">DNA-binding</keyword>
<gene>
    <name evidence="11" type="ORF">APAL1065_LOCUS15338</name>
</gene>
<feature type="compositionally biased region" description="Basic and acidic residues" evidence="10">
    <location>
        <begin position="286"/>
        <end position="297"/>
    </location>
</feature>
<keyword evidence="4" id="KW-0863">Zinc-finger</keyword>
<feature type="region of interest" description="Disordered" evidence="10">
    <location>
        <begin position="641"/>
        <end position="671"/>
    </location>
</feature>
<dbReference type="PANTHER" id="PTHR31576:SF2">
    <property type="entry name" value="TATA BOX-BINDING PROTEIN-ASSOCIATED FACTOR RNA POLYMERASE I SUBUNIT B"/>
    <property type="match status" value="1"/>
</dbReference>
<keyword evidence="9" id="KW-0539">Nucleus</keyword>
<dbReference type="GO" id="GO:0070860">
    <property type="term" value="C:RNA polymerase I core factor complex"/>
    <property type="evidence" value="ECO:0007669"/>
    <property type="project" value="InterPro"/>
</dbReference>
<organism evidence="11">
    <name type="scientific">Entomoneis paludosa</name>
    <dbReference type="NCBI Taxonomy" id="265537"/>
    <lineage>
        <taxon>Eukaryota</taxon>
        <taxon>Sar</taxon>
        <taxon>Stramenopiles</taxon>
        <taxon>Ochrophyta</taxon>
        <taxon>Bacillariophyta</taxon>
        <taxon>Bacillariophyceae</taxon>
        <taxon>Bacillariophycidae</taxon>
        <taxon>Entomoneidaceae</taxon>
        <taxon>Entomoneis</taxon>
    </lineage>
</organism>
<accession>A0A7S2YFS4</accession>
<feature type="compositionally biased region" description="Polar residues" evidence="10">
    <location>
        <begin position="25"/>
        <end position="34"/>
    </location>
</feature>
<evidence type="ECO:0000256" key="3">
    <source>
        <dbReference type="ARBA" id="ARBA00022723"/>
    </source>
</evidence>
<feature type="compositionally biased region" description="Low complexity" evidence="10">
    <location>
        <begin position="35"/>
        <end position="47"/>
    </location>
</feature>
<evidence type="ECO:0000256" key="9">
    <source>
        <dbReference type="ARBA" id="ARBA00023242"/>
    </source>
</evidence>
<evidence type="ECO:0000256" key="10">
    <source>
        <dbReference type="SAM" id="MobiDB-lite"/>
    </source>
</evidence>
<dbReference type="GO" id="GO:0008270">
    <property type="term" value="F:zinc ion binding"/>
    <property type="evidence" value="ECO:0007669"/>
    <property type="project" value="UniProtKB-KW"/>
</dbReference>
<dbReference type="PANTHER" id="PTHR31576">
    <property type="entry name" value="TATA BOX-BINDING PROTEIN-ASSOCIATED FACTOR RNA POLYMERASE I SUBUNIT B"/>
    <property type="match status" value="1"/>
</dbReference>
<feature type="region of interest" description="Disordered" evidence="10">
    <location>
        <begin position="258"/>
        <end position="342"/>
    </location>
</feature>
<feature type="region of interest" description="Disordered" evidence="10">
    <location>
        <begin position="122"/>
        <end position="147"/>
    </location>
</feature>
<evidence type="ECO:0000256" key="6">
    <source>
        <dbReference type="ARBA" id="ARBA00023015"/>
    </source>
</evidence>
<proteinExistence type="inferred from homology"/>
<evidence type="ECO:0000256" key="2">
    <source>
        <dbReference type="ARBA" id="ARBA00006899"/>
    </source>
</evidence>
<dbReference type="EMBL" id="HBHT01022865">
    <property type="protein sequence ID" value="CAD9973204.1"/>
    <property type="molecule type" value="Transcribed_RNA"/>
</dbReference>
<feature type="compositionally biased region" description="Acidic residues" evidence="10">
    <location>
        <begin position="653"/>
        <end position="663"/>
    </location>
</feature>
<dbReference type="GO" id="GO:0001164">
    <property type="term" value="F:RNA polymerase I core promoter sequence-specific DNA binding"/>
    <property type="evidence" value="ECO:0007669"/>
    <property type="project" value="InterPro"/>
</dbReference>
<reference evidence="11" key="1">
    <citation type="submission" date="2021-01" db="EMBL/GenBank/DDBJ databases">
        <authorList>
            <person name="Corre E."/>
            <person name="Pelletier E."/>
            <person name="Niang G."/>
            <person name="Scheremetjew M."/>
            <person name="Finn R."/>
            <person name="Kale V."/>
            <person name="Holt S."/>
            <person name="Cochrane G."/>
            <person name="Meng A."/>
            <person name="Brown T."/>
            <person name="Cohen L."/>
        </authorList>
    </citation>
    <scope>NUCLEOTIDE SEQUENCE</scope>
    <source>
        <strain evidence="11">CCMP125</strain>
    </source>
</reference>
<keyword evidence="3" id="KW-0479">Metal-binding</keyword>
<comment type="subcellular location">
    <subcellularLocation>
        <location evidence="1">Nucleus</location>
        <location evidence="1">Nucleolus</location>
    </subcellularLocation>
</comment>
<dbReference type="InterPro" id="IPR033599">
    <property type="entry name" value="TAF1B/Rrn7"/>
</dbReference>
<evidence type="ECO:0000256" key="5">
    <source>
        <dbReference type="ARBA" id="ARBA00022833"/>
    </source>
</evidence>
<evidence type="ECO:0000256" key="7">
    <source>
        <dbReference type="ARBA" id="ARBA00023125"/>
    </source>
</evidence>
<dbReference type="AlphaFoldDB" id="A0A7S2YFS4"/>
<evidence type="ECO:0000256" key="1">
    <source>
        <dbReference type="ARBA" id="ARBA00004604"/>
    </source>
</evidence>
<protein>
    <submittedName>
        <fullName evidence="11">Uncharacterized protein</fullName>
    </submittedName>
</protein>